<reference evidence="1 2" key="1">
    <citation type="submission" date="2019-05" db="EMBL/GenBank/DDBJ databases">
        <title>Another draft genome of Portunus trituberculatus and its Hox gene families provides insights of decapod evolution.</title>
        <authorList>
            <person name="Jeong J.-H."/>
            <person name="Song I."/>
            <person name="Kim S."/>
            <person name="Choi T."/>
            <person name="Kim D."/>
            <person name="Ryu S."/>
            <person name="Kim W."/>
        </authorList>
    </citation>
    <scope>NUCLEOTIDE SEQUENCE [LARGE SCALE GENOMIC DNA]</scope>
    <source>
        <tissue evidence="1">Muscle</tissue>
    </source>
</reference>
<keyword evidence="2" id="KW-1185">Reference proteome</keyword>
<dbReference type="AlphaFoldDB" id="A0A5B7HPR7"/>
<dbReference type="Proteomes" id="UP000324222">
    <property type="component" value="Unassembled WGS sequence"/>
</dbReference>
<proteinExistence type="predicted"/>
<name>A0A5B7HPR7_PORTR</name>
<dbReference type="EMBL" id="VSRR010033378">
    <property type="protein sequence ID" value="MPC71689.1"/>
    <property type="molecule type" value="Genomic_DNA"/>
</dbReference>
<comment type="caution">
    <text evidence="1">The sequence shown here is derived from an EMBL/GenBank/DDBJ whole genome shotgun (WGS) entry which is preliminary data.</text>
</comment>
<gene>
    <name evidence="1" type="ORF">E2C01_065974</name>
</gene>
<organism evidence="1 2">
    <name type="scientific">Portunus trituberculatus</name>
    <name type="common">Swimming crab</name>
    <name type="synonym">Neptunus trituberculatus</name>
    <dbReference type="NCBI Taxonomy" id="210409"/>
    <lineage>
        <taxon>Eukaryota</taxon>
        <taxon>Metazoa</taxon>
        <taxon>Ecdysozoa</taxon>
        <taxon>Arthropoda</taxon>
        <taxon>Crustacea</taxon>
        <taxon>Multicrustacea</taxon>
        <taxon>Malacostraca</taxon>
        <taxon>Eumalacostraca</taxon>
        <taxon>Eucarida</taxon>
        <taxon>Decapoda</taxon>
        <taxon>Pleocyemata</taxon>
        <taxon>Brachyura</taxon>
        <taxon>Eubrachyura</taxon>
        <taxon>Portunoidea</taxon>
        <taxon>Portunidae</taxon>
        <taxon>Portuninae</taxon>
        <taxon>Portunus</taxon>
    </lineage>
</organism>
<evidence type="ECO:0000313" key="1">
    <source>
        <dbReference type="EMBL" id="MPC71689.1"/>
    </source>
</evidence>
<protein>
    <submittedName>
        <fullName evidence="1">Uncharacterized protein</fullName>
    </submittedName>
</protein>
<evidence type="ECO:0000313" key="2">
    <source>
        <dbReference type="Proteomes" id="UP000324222"/>
    </source>
</evidence>
<sequence>MAAQYHTAFTVADAVRTIYQERRWSLMDPPSTPVTVEIAVTVTRAAQPYHMSGVSLYRLAAFSRGNMAVILIVVKPEGTWVGLLNASDSWPVSSSGAECYRILGFQ</sequence>
<accession>A0A5B7HPR7</accession>